<feature type="transmembrane region" description="Helical" evidence="1">
    <location>
        <begin position="100"/>
        <end position="118"/>
    </location>
</feature>
<keyword evidence="1" id="KW-0472">Membrane</keyword>
<dbReference type="EMBL" id="JBHUDC010000011">
    <property type="protein sequence ID" value="MFD1515771.1"/>
    <property type="molecule type" value="Genomic_DNA"/>
</dbReference>
<sequence>MEDSRVLGVVLVLLGVVFVVESGTLAYGPSGLSSFQAEMLRLYGVCLALLGGVYAVGSHSFRAGAGVAFLSVAYFVGSVARRYAETVDVPTAIVGFGNPFLHLFSAFVVAGVAIYLWLRLLTTRYV</sequence>
<keyword evidence="1" id="KW-1133">Transmembrane helix</keyword>
<dbReference type="Proteomes" id="UP001597187">
    <property type="component" value="Unassembled WGS sequence"/>
</dbReference>
<name>A0ABD6B124_9EURY</name>
<feature type="transmembrane region" description="Helical" evidence="1">
    <location>
        <begin position="6"/>
        <end position="28"/>
    </location>
</feature>
<dbReference type="RefSeq" id="WP_250875694.1">
    <property type="nucleotide sequence ID" value="NZ_JALXFV010000011.1"/>
</dbReference>
<feature type="transmembrane region" description="Helical" evidence="1">
    <location>
        <begin position="40"/>
        <end position="57"/>
    </location>
</feature>
<keyword evidence="1" id="KW-0812">Transmembrane</keyword>
<gene>
    <name evidence="2" type="ORF">ACFSBT_21025</name>
</gene>
<protein>
    <recommendedName>
        <fullName evidence="4">DUF4345 domain-containing protein</fullName>
    </recommendedName>
</protein>
<evidence type="ECO:0000313" key="3">
    <source>
        <dbReference type="Proteomes" id="UP001597187"/>
    </source>
</evidence>
<organism evidence="2 3">
    <name type="scientific">Halomarina rubra</name>
    <dbReference type="NCBI Taxonomy" id="2071873"/>
    <lineage>
        <taxon>Archaea</taxon>
        <taxon>Methanobacteriati</taxon>
        <taxon>Methanobacteriota</taxon>
        <taxon>Stenosarchaea group</taxon>
        <taxon>Halobacteria</taxon>
        <taxon>Halobacteriales</taxon>
        <taxon>Natronomonadaceae</taxon>
        <taxon>Halomarina</taxon>
    </lineage>
</organism>
<feature type="transmembrane region" description="Helical" evidence="1">
    <location>
        <begin position="63"/>
        <end position="80"/>
    </location>
</feature>
<dbReference type="AlphaFoldDB" id="A0ABD6B124"/>
<comment type="caution">
    <text evidence="2">The sequence shown here is derived from an EMBL/GenBank/DDBJ whole genome shotgun (WGS) entry which is preliminary data.</text>
</comment>
<accession>A0ABD6B124</accession>
<evidence type="ECO:0000313" key="2">
    <source>
        <dbReference type="EMBL" id="MFD1515771.1"/>
    </source>
</evidence>
<reference evidence="2 3" key="1">
    <citation type="journal article" date="2019" name="Int. J. Syst. Evol. Microbiol.">
        <title>The Global Catalogue of Microorganisms (GCM) 10K type strain sequencing project: providing services to taxonomists for standard genome sequencing and annotation.</title>
        <authorList>
            <consortium name="The Broad Institute Genomics Platform"/>
            <consortium name="The Broad Institute Genome Sequencing Center for Infectious Disease"/>
            <person name="Wu L."/>
            <person name="Ma J."/>
        </authorList>
    </citation>
    <scope>NUCLEOTIDE SEQUENCE [LARGE SCALE GENOMIC DNA]</scope>
    <source>
        <strain evidence="2 3">CGMCC 1.12563</strain>
    </source>
</reference>
<evidence type="ECO:0000256" key="1">
    <source>
        <dbReference type="SAM" id="Phobius"/>
    </source>
</evidence>
<evidence type="ECO:0008006" key="4">
    <source>
        <dbReference type="Google" id="ProtNLM"/>
    </source>
</evidence>
<keyword evidence="3" id="KW-1185">Reference proteome</keyword>
<proteinExistence type="predicted"/>